<comment type="cofactor">
    <cofactor evidence="1">
        <name>Mn(2+)</name>
        <dbReference type="ChEBI" id="CHEBI:29035"/>
    </cofactor>
</comment>
<dbReference type="InterPro" id="IPR029044">
    <property type="entry name" value="Nucleotide-diphossugar_trans"/>
</dbReference>
<dbReference type="OrthoDB" id="6020664at2759"/>
<organism evidence="22">
    <name type="scientific">Capitella teleta</name>
    <name type="common">Polychaete worm</name>
    <dbReference type="NCBI Taxonomy" id="283909"/>
    <lineage>
        <taxon>Eukaryota</taxon>
        <taxon>Metazoa</taxon>
        <taxon>Spiralia</taxon>
        <taxon>Lophotrochozoa</taxon>
        <taxon>Annelida</taxon>
        <taxon>Polychaeta</taxon>
        <taxon>Sedentaria</taxon>
        <taxon>Scolecida</taxon>
        <taxon>Capitellidae</taxon>
        <taxon>Capitella</taxon>
    </lineage>
</organism>
<dbReference type="STRING" id="283909.R7TAB9"/>
<keyword evidence="6" id="KW-0808">Transferase</keyword>
<evidence type="ECO:0000256" key="1">
    <source>
        <dbReference type="ARBA" id="ARBA00001936"/>
    </source>
</evidence>
<dbReference type="SUPFAM" id="SSF53448">
    <property type="entry name" value="Nucleotide-diphospho-sugar transferases"/>
    <property type="match status" value="1"/>
</dbReference>
<dbReference type="Pfam" id="PF13733">
    <property type="entry name" value="Glyco_transf_7N"/>
    <property type="match status" value="1"/>
</dbReference>
<keyword evidence="12" id="KW-0472">Membrane</keyword>
<feature type="domain" description="Galactosyltransferase N-terminal" evidence="21">
    <location>
        <begin position="53"/>
        <end position="137"/>
    </location>
</feature>
<accession>R7TAB9</accession>
<evidence type="ECO:0000313" key="24">
    <source>
        <dbReference type="Proteomes" id="UP000014760"/>
    </source>
</evidence>
<dbReference type="FunCoup" id="R7TAB9">
    <property type="interactions" value="1255"/>
</dbReference>
<evidence type="ECO:0000256" key="15">
    <source>
        <dbReference type="ARBA" id="ARBA00051458"/>
    </source>
</evidence>
<dbReference type="GO" id="GO:0000139">
    <property type="term" value="C:Golgi membrane"/>
    <property type="evidence" value="ECO:0007669"/>
    <property type="project" value="UniProtKB-SubCell"/>
</dbReference>
<evidence type="ECO:0000256" key="11">
    <source>
        <dbReference type="ARBA" id="ARBA00023034"/>
    </source>
</evidence>
<keyword evidence="10" id="KW-1133">Transmembrane helix</keyword>
<evidence type="ECO:0000256" key="4">
    <source>
        <dbReference type="ARBA" id="ARBA00005735"/>
    </source>
</evidence>
<reference evidence="24" key="1">
    <citation type="submission" date="2012-12" db="EMBL/GenBank/DDBJ databases">
        <authorList>
            <person name="Hellsten U."/>
            <person name="Grimwood J."/>
            <person name="Chapman J.A."/>
            <person name="Shapiro H."/>
            <person name="Aerts A."/>
            <person name="Otillar R.P."/>
            <person name="Terry A.Y."/>
            <person name="Boore J.L."/>
            <person name="Simakov O."/>
            <person name="Marletaz F."/>
            <person name="Cho S.-J."/>
            <person name="Edsinger-Gonzales E."/>
            <person name="Havlak P."/>
            <person name="Kuo D.-H."/>
            <person name="Larsson T."/>
            <person name="Lv J."/>
            <person name="Arendt D."/>
            <person name="Savage R."/>
            <person name="Osoegawa K."/>
            <person name="de Jong P."/>
            <person name="Lindberg D.R."/>
            <person name="Seaver E.C."/>
            <person name="Weisblat D.A."/>
            <person name="Putnam N.H."/>
            <person name="Grigoriev I.V."/>
            <person name="Rokhsar D.S."/>
        </authorList>
    </citation>
    <scope>NUCLEOTIDE SEQUENCE</scope>
    <source>
        <strain evidence="24">I ESC-2004</strain>
    </source>
</reference>
<evidence type="ECO:0000256" key="6">
    <source>
        <dbReference type="ARBA" id="ARBA00022679"/>
    </source>
</evidence>
<feature type="domain" description="Galactosyltransferase C-terminal" evidence="20">
    <location>
        <begin position="144"/>
        <end position="219"/>
    </location>
</feature>
<evidence type="ECO:0000313" key="23">
    <source>
        <dbReference type="EnsemblMetazoa" id="CapteP75285"/>
    </source>
</evidence>
<dbReference type="HOGENOM" id="CLU_044391_5_1_1"/>
<evidence type="ECO:0000259" key="21">
    <source>
        <dbReference type="Pfam" id="PF13733"/>
    </source>
</evidence>
<evidence type="ECO:0000256" key="9">
    <source>
        <dbReference type="ARBA" id="ARBA00022968"/>
    </source>
</evidence>
<reference evidence="22 24" key="2">
    <citation type="journal article" date="2013" name="Nature">
        <title>Insights into bilaterian evolution from three spiralian genomes.</title>
        <authorList>
            <person name="Simakov O."/>
            <person name="Marletaz F."/>
            <person name="Cho S.J."/>
            <person name="Edsinger-Gonzales E."/>
            <person name="Havlak P."/>
            <person name="Hellsten U."/>
            <person name="Kuo D.H."/>
            <person name="Larsson T."/>
            <person name="Lv J."/>
            <person name="Arendt D."/>
            <person name="Savage R."/>
            <person name="Osoegawa K."/>
            <person name="de Jong P."/>
            <person name="Grimwood J."/>
            <person name="Chapman J.A."/>
            <person name="Shapiro H."/>
            <person name="Aerts A."/>
            <person name="Otillar R.P."/>
            <person name="Terry A.Y."/>
            <person name="Boore J.L."/>
            <person name="Grigoriev I.V."/>
            <person name="Lindberg D.R."/>
            <person name="Seaver E.C."/>
            <person name="Weisblat D.A."/>
            <person name="Putnam N.H."/>
            <person name="Rokhsar D.S."/>
        </authorList>
    </citation>
    <scope>NUCLEOTIDE SEQUENCE</scope>
    <source>
        <strain evidence="22 24">I ESC-2004</strain>
    </source>
</reference>
<evidence type="ECO:0000313" key="22">
    <source>
        <dbReference type="EMBL" id="ELT90432.1"/>
    </source>
</evidence>
<dbReference type="Proteomes" id="UP000014760">
    <property type="component" value="Unassembled WGS sequence"/>
</dbReference>
<dbReference type="EMBL" id="KB310915">
    <property type="protein sequence ID" value="ELT90432.1"/>
    <property type="molecule type" value="Genomic_DNA"/>
</dbReference>
<dbReference type="InterPro" id="IPR027995">
    <property type="entry name" value="Galactosyl_T_N"/>
</dbReference>
<keyword evidence="11" id="KW-0333">Golgi apparatus</keyword>
<evidence type="ECO:0000256" key="7">
    <source>
        <dbReference type="ARBA" id="ARBA00022692"/>
    </source>
</evidence>
<dbReference type="FunFam" id="3.90.550.10:FF:000062">
    <property type="entry name" value="beta-1,4-galactosyltransferase 7 isoform X1"/>
    <property type="match status" value="1"/>
</dbReference>
<evidence type="ECO:0000256" key="13">
    <source>
        <dbReference type="ARBA" id="ARBA00023180"/>
    </source>
</evidence>
<dbReference type="EC" id="2.4.1.133" evidence="16"/>
<feature type="region of interest" description="Disordered" evidence="19">
    <location>
        <begin position="28"/>
        <end position="51"/>
    </location>
</feature>
<dbReference type="UniPathway" id="UPA00378"/>
<name>R7TAB9_CAPTE</name>
<comment type="similarity">
    <text evidence="4">Belongs to the glycosyltransferase 7 family.</text>
</comment>
<keyword evidence="8" id="KW-0479">Metal-binding</keyword>
<evidence type="ECO:0000256" key="18">
    <source>
        <dbReference type="ARBA" id="ARBA00082548"/>
    </source>
</evidence>
<dbReference type="Pfam" id="PF02709">
    <property type="entry name" value="Glyco_transf_7C"/>
    <property type="match status" value="1"/>
</dbReference>
<evidence type="ECO:0000259" key="20">
    <source>
        <dbReference type="Pfam" id="PF02709"/>
    </source>
</evidence>
<comment type="subcellular location">
    <subcellularLocation>
        <location evidence="2">Golgi apparatus membrane</location>
        <topology evidence="2">Single-pass type II membrane protein</topology>
    </subcellularLocation>
</comment>
<keyword evidence="5" id="KW-0328">Glycosyltransferase</keyword>
<comment type="catalytic activity">
    <reaction evidence="15">
        <text>3-O-(beta-D-xylosyl)-L-seryl-[protein] + UDP-alpha-D-galactose = 3-O-(beta-D-galactosyl-(1-&gt;4)-beta-D-xylosyl)-L-seryl-[protein] + UDP + H(+)</text>
        <dbReference type="Rhea" id="RHEA:15297"/>
        <dbReference type="Rhea" id="RHEA-COMP:12567"/>
        <dbReference type="Rhea" id="RHEA-COMP:12570"/>
        <dbReference type="ChEBI" id="CHEBI:15378"/>
        <dbReference type="ChEBI" id="CHEBI:58223"/>
        <dbReference type="ChEBI" id="CHEBI:66914"/>
        <dbReference type="ChEBI" id="CHEBI:132085"/>
        <dbReference type="ChEBI" id="CHEBI:132088"/>
        <dbReference type="EC" id="2.4.1.133"/>
    </reaction>
</comment>
<feature type="non-terminal residue" evidence="22">
    <location>
        <position position="287"/>
    </location>
</feature>
<evidence type="ECO:0000256" key="12">
    <source>
        <dbReference type="ARBA" id="ARBA00023136"/>
    </source>
</evidence>
<dbReference type="Gene3D" id="3.90.550.10">
    <property type="entry name" value="Spore Coat Polysaccharide Biosynthesis Protein SpsA, Chain A"/>
    <property type="match status" value="1"/>
</dbReference>
<keyword evidence="9" id="KW-0735">Signal-anchor</keyword>
<keyword evidence="7" id="KW-0812">Transmembrane</keyword>
<evidence type="ECO:0000256" key="17">
    <source>
        <dbReference type="ARBA" id="ARBA00071794"/>
    </source>
</evidence>
<evidence type="ECO:0000256" key="14">
    <source>
        <dbReference type="ARBA" id="ARBA00023211"/>
    </source>
</evidence>
<dbReference type="InterPro" id="IPR003859">
    <property type="entry name" value="Galactosyl_T"/>
</dbReference>
<keyword evidence="24" id="KW-1185">Reference proteome</keyword>
<gene>
    <name evidence="22" type="ORF">CAPTEDRAFT_75285</name>
</gene>
<evidence type="ECO:0000256" key="3">
    <source>
        <dbReference type="ARBA" id="ARBA00004922"/>
    </source>
</evidence>
<evidence type="ECO:0000256" key="8">
    <source>
        <dbReference type="ARBA" id="ARBA00022723"/>
    </source>
</evidence>
<evidence type="ECO:0000256" key="2">
    <source>
        <dbReference type="ARBA" id="ARBA00004323"/>
    </source>
</evidence>
<dbReference type="PRINTS" id="PR02050">
    <property type="entry name" value="B14GALTRFASE"/>
</dbReference>
<dbReference type="GO" id="GO:0030166">
    <property type="term" value="P:proteoglycan biosynthetic process"/>
    <property type="evidence" value="ECO:0007669"/>
    <property type="project" value="TreeGrafter"/>
</dbReference>
<dbReference type="AlphaFoldDB" id="R7TAB9"/>
<feature type="non-terminal residue" evidence="22">
    <location>
        <position position="1"/>
    </location>
</feature>
<proteinExistence type="inferred from homology"/>
<dbReference type="GO" id="GO:0005975">
    <property type="term" value="P:carbohydrate metabolic process"/>
    <property type="evidence" value="ECO:0007669"/>
    <property type="project" value="InterPro"/>
</dbReference>
<dbReference type="GO" id="GO:0046525">
    <property type="term" value="F:xylosylprotein 4-beta-galactosyltransferase activity"/>
    <property type="evidence" value="ECO:0007669"/>
    <property type="project" value="UniProtKB-EC"/>
</dbReference>
<keyword evidence="14" id="KW-0464">Manganese</keyword>
<evidence type="ECO:0000256" key="16">
    <source>
        <dbReference type="ARBA" id="ARBA00066515"/>
    </source>
</evidence>
<evidence type="ECO:0000256" key="5">
    <source>
        <dbReference type="ARBA" id="ARBA00022676"/>
    </source>
</evidence>
<comment type="pathway">
    <text evidence="3">Protein modification; protein glycosylation.</text>
</comment>
<dbReference type="OMA" id="NWLFVCG"/>
<dbReference type="EMBL" id="AMQN01003081">
    <property type="status" value="NOT_ANNOTATED_CDS"/>
    <property type="molecule type" value="Genomic_DNA"/>
</dbReference>
<dbReference type="PANTHER" id="PTHR19300:SF30">
    <property type="entry name" value="BETA-1,4-GALACTOSYLTRANSFERASE 7"/>
    <property type="match status" value="1"/>
</dbReference>
<feature type="region of interest" description="Disordered" evidence="19">
    <location>
        <begin position="222"/>
        <end position="241"/>
    </location>
</feature>
<reference evidence="23" key="3">
    <citation type="submission" date="2015-06" db="UniProtKB">
        <authorList>
            <consortium name="EnsemblMetazoa"/>
        </authorList>
    </citation>
    <scope>IDENTIFICATION</scope>
</reference>
<evidence type="ECO:0000256" key="10">
    <source>
        <dbReference type="ARBA" id="ARBA00022989"/>
    </source>
</evidence>
<sequence length="287" mass="33485">VTSLCLFISLPQEKCECTNGHEALKEDALLPHQQPPTVKTSAPPPPGDDPTWGQHRLAIIVPFRDRFDELLEFVPHMHQFLSAQRIRHKIVVVNQQDKHRFNRAALINIGFLETKTECDYIAMHDVDLMPMNPALSYAYPADGPMHLAAPDLHPKYHYPTFVGGILLLKREHFEVTNGLSNKYWGWGREDDEFYVRMRDKKLQIKRPKDIYTGYDTFKHVHDHNRRPRDNRRYGNQKADTRRRDHISGLDTIEYEILTRQDLLIESAPVTILNVQLTCDFLRTPWCV</sequence>
<dbReference type="GO" id="GO:0046872">
    <property type="term" value="F:metal ion binding"/>
    <property type="evidence" value="ECO:0007669"/>
    <property type="project" value="UniProtKB-KW"/>
</dbReference>
<protein>
    <recommendedName>
        <fullName evidence="17">Beta-1,4-galactosyltransferase 7</fullName>
        <ecNumber evidence="16">2.4.1.133</ecNumber>
    </recommendedName>
    <alternativeName>
        <fullName evidence="18">Proteoglycan UDP-galactose:beta-xylose beta1,4-galactosyltransferase I</fullName>
    </alternativeName>
</protein>
<keyword evidence="13" id="KW-0325">Glycoprotein</keyword>
<dbReference type="InterPro" id="IPR027791">
    <property type="entry name" value="Galactosyl_T_C"/>
</dbReference>
<dbReference type="PANTHER" id="PTHR19300">
    <property type="entry name" value="BETA-1,4-GALACTOSYLTRANSFERASE"/>
    <property type="match status" value="1"/>
</dbReference>
<evidence type="ECO:0000256" key="19">
    <source>
        <dbReference type="SAM" id="MobiDB-lite"/>
    </source>
</evidence>
<dbReference type="EnsemblMetazoa" id="CapteT75285">
    <property type="protein sequence ID" value="CapteP75285"/>
    <property type="gene ID" value="CapteG75285"/>
</dbReference>
<dbReference type="CDD" id="cd00899">
    <property type="entry name" value="b4GalT"/>
    <property type="match status" value="1"/>
</dbReference>